<feature type="compositionally biased region" description="Basic and acidic residues" evidence="2">
    <location>
        <begin position="20"/>
        <end position="30"/>
    </location>
</feature>
<sequence>MDGGSSGESSTSRVAWYEWDGVKDEGKGSKGDPPGAQTPNSHDQAANSRLAAAVAKAKEGGVPRSVIESCFARAKAVSDGSGQSVTYEAVGPGGKEAMMIECLTENPARTVQRVKEILHKNGCRVAPVAYLFDKKGLIQISPTAATEAGTTFDDLFDLAVEAGAEDVREVESDQSDNEVLWEIITPPTSLSGLTHILTSPPHSGSYILQSSELAFVPQDPLPIGVDEEGGVSEERAESVAKVVDLLEGEGEVVRVWTNLAE</sequence>
<evidence type="ECO:0000256" key="1">
    <source>
        <dbReference type="ARBA" id="ARBA00008724"/>
    </source>
</evidence>
<dbReference type="Gene3D" id="1.10.10.200">
    <property type="match status" value="1"/>
</dbReference>
<accession>A0A427YCQ5</accession>
<reference evidence="4 5" key="1">
    <citation type="submission" date="2018-11" db="EMBL/GenBank/DDBJ databases">
        <title>Genome sequence of Saitozyma podzolica DSM 27192.</title>
        <authorList>
            <person name="Aliyu H."/>
            <person name="Gorte O."/>
            <person name="Ochsenreither K."/>
        </authorList>
    </citation>
    <scope>NUCLEOTIDE SEQUENCE [LARGE SCALE GENOMIC DNA]</scope>
    <source>
        <strain evidence="4 5">DSM 27192</strain>
    </source>
</reference>
<dbReference type="OrthoDB" id="2017544at2759"/>
<evidence type="ECO:0000313" key="4">
    <source>
        <dbReference type="EMBL" id="RSH88843.1"/>
    </source>
</evidence>
<dbReference type="Proteomes" id="UP000279259">
    <property type="component" value="Unassembled WGS sequence"/>
</dbReference>
<organism evidence="4 5">
    <name type="scientific">Saitozyma podzolica</name>
    <dbReference type="NCBI Taxonomy" id="1890683"/>
    <lineage>
        <taxon>Eukaryota</taxon>
        <taxon>Fungi</taxon>
        <taxon>Dikarya</taxon>
        <taxon>Basidiomycota</taxon>
        <taxon>Agaricomycotina</taxon>
        <taxon>Tremellomycetes</taxon>
        <taxon>Tremellales</taxon>
        <taxon>Trimorphomycetaceae</taxon>
        <taxon>Saitozyma</taxon>
    </lineage>
</organism>
<evidence type="ECO:0000259" key="3">
    <source>
        <dbReference type="Pfam" id="PF01709"/>
    </source>
</evidence>
<evidence type="ECO:0000256" key="2">
    <source>
        <dbReference type="SAM" id="MobiDB-lite"/>
    </source>
</evidence>
<comment type="caution">
    <text evidence="4">The sequence shown here is derived from an EMBL/GenBank/DDBJ whole genome shotgun (WGS) entry which is preliminary data.</text>
</comment>
<dbReference type="SUPFAM" id="SSF75625">
    <property type="entry name" value="YebC-like"/>
    <property type="match status" value="1"/>
</dbReference>
<dbReference type="InterPro" id="IPR048300">
    <property type="entry name" value="TACO1_YebC-like_2nd/3rd_dom"/>
</dbReference>
<keyword evidence="5" id="KW-1185">Reference proteome</keyword>
<evidence type="ECO:0000313" key="5">
    <source>
        <dbReference type="Proteomes" id="UP000279259"/>
    </source>
</evidence>
<dbReference type="PANTHER" id="PTHR12532:SF0">
    <property type="entry name" value="TRANSLATIONAL ACTIVATOR OF CYTOCHROME C OXIDASE 1"/>
    <property type="match status" value="1"/>
</dbReference>
<feature type="domain" description="TACO1/YebC-like second and third" evidence="3">
    <location>
        <begin position="83"/>
        <end position="259"/>
    </location>
</feature>
<dbReference type="GO" id="GO:0005739">
    <property type="term" value="C:mitochondrion"/>
    <property type="evidence" value="ECO:0007669"/>
    <property type="project" value="TreeGrafter"/>
</dbReference>
<dbReference type="STRING" id="1890683.A0A427YCQ5"/>
<feature type="region of interest" description="Disordered" evidence="2">
    <location>
        <begin position="1"/>
        <end position="49"/>
    </location>
</feature>
<comment type="similarity">
    <text evidence="1">Belongs to the TACO1 family.</text>
</comment>
<dbReference type="PANTHER" id="PTHR12532">
    <property type="entry name" value="TRANSLATIONAL ACTIVATOR OF CYTOCHROME C OXIDASE 1"/>
    <property type="match status" value="1"/>
</dbReference>
<dbReference type="InterPro" id="IPR002876">
    <property type="entry name" value="Transcrip_reg_TACO1-like"/>
</dbReference>
<dbReference type="AlphaFoldDB" id="A0A427YCQ5"/>
<protein>
    <recommendedName>
        <fullName evidence="3">TACO1/YebC-like second and third domain-containing protein</fullName>
    </recommendedName>
</protein>
<dbReference type="InterPro" id="IPR017856">
    <property type="entry name" value="Integrase-like_N"/>
</dbReference>
<dbReference type="InterPro" id="IPR026564">
    <property type="entry name" value="Transcrip_reg_TACO1-like_dom3"/>
</dbReference>
<proteinExistence type="inferred from homology"/>
<dbReference type="EMBL" id="RSCD01000016">
    <property type="protein sequence ID" value="RSH88843.1"/>
    <property type="molecule type" value="Genomic_DNA"/>
</dbReference>
<dbReference type="Pfam" id="PF01709">
    <property type="entry name" value="Transcrip_reg"/>
    <property type="match status" value="1"/>
</dbReference>
<dbReference type="InterPro" id="IPR029072">
    <property type="entry name" value="YebC-like"/>
</dbReference>
<dbReference type="Gene3D" id="3.30.70.980">
    <property type="match status" value="2"/>
</dbReference>
<name>A0A427YCQ5_9TREE</name>
<gene>
    <name evidence="4" type="ORF">EHS25_003071</name>
</gene>